<dbReference type="RefSeq" id="WP_188678544.1">
    <property type="nucleotide sequence ID" value="NZ_BMGP01000004.1"/>
</dbReference>
<sequence>METMAKPWPALWTLVIGFFMILVDSTIVSVATPAIQKGLDADINAVVWVTSAYLLAYAVPLLITGRLGDRFGPKYIYLAGLVIFTLASLWCGFAGDITTLIIARVVQGLGAALMTPQTMAVITRIFPATSRGQAMALWGAVAGIATLVGPILGGVLVDGLGWEWIFFVNVPIGVIAFVLAVKFVPVLKTHEHKFDILGVFLSAIALFCIVFGIQEGETYNWGTITGIISVWGLIIFGIVMLGVFIVWQVFNRGEPLLPLKVFRDRNFSLANIAITVMGFVITGMTLPFMLYAQDVRGLTPTEAALMLVPMAVFTGGLSPVVGRLVDRVHPRLLTLFGFVALSAALFWQASLMTPNVELWQLLFPLGLLGVANAFIWSPLSTTATRNLNPQLAGAGSGVYNTTRQVGAVIGSAAIAALMQSRLTAELPVAAGSGGAGAGEGGPLPDALKAGFATAMSQAMLLPAIVALLGAVAVIFFAKPAARTWGPTAGTPVAADTAASAAAPASATEAAPVAVPATASASVSAPGSVSVSAAATASSATAAQSAPTHSGAHAAGTHAAGAHAAPAPTGHTAPPTTAS</sequence>
<feature type="domain" description="Major facilitator superfamily (MFS) profile" evidence="10">
    <location>
        <begin position="10"/>
        <end position="481"/>
    </location>
</feature>
<dbReference type="NCBIfam" id="TIGR00711">
    <property type="entry name" value="efflux_EmrB"/>
    <property type="match status" value="1"/>
</dbReference>
<dbReference type="PRINTS" id="PR01036">
    <property type="entry name" value="TCRTETB"/>
</dbReference>
<evidence type="ECO:0000259" key="10">
    <source>
        <dbReference type="PROSITE" id="PS50850"/>
    </source>
</evidence>
<evidence type="ECO:0000256" key="3">
    <source>
        <dbReference type="ARBA" id="ARBA00022448"/>
    </source>
</evidence>
<evidence type="ECO:0000256" key="2">
    <source>
        <dbReference type="ARBA" id="ARBA00008537"/>
    </source>
</evidence>
<accession>A0A917EX64</accession>
<feature type="transmembrane region" description="Helical" evidence="9">
    <location>
        <begin position="101"/>
        <end position="122"/>
    </location>
</feature>
<feature type="transmembrane region" description="Helical" evidence="9">
    <location>
        <begin position="12"/>
        <end position="31"/>
    </location>
</feature>
<feature type="transmembrane region" description="Helical" evidence="9">
    <location>
        <begin position="268"/>
        <end position="291"/>
    </location>
</feature>
<dbReference type="InterPro" id="IPR036259">
    <property type="entry name" value="MFS_trans_sf"/>
</dbReference>
<keyword evidence="3" id="KW-0813">Transport</keyword>
<reference evidence="11 12" key="1">
    <citation type="journal article" date="2014" name="Int. J. Syst. Evol. Microbiol.">
        <title>Complete genome sequence of Corynebacterium casei LMG S-19264T (=DSM 44701T), isolated from a smear-ripened cheese.</title>
        <authorList>
            <consortium name="US DOE Joint Genome Institute (JGI-PGF)"/>
            <person name="Walter F."/>
            <person name="Albersmeier A."/>
            <person name="Kalinowski J."/>
            <person name="Ruckert C."/>
        </authorList>
    </citation>
    <scope>NUCLEOTIDE SEQUENCE [LARGE SCALE GENOMIC DNA]</scope>
    <source>
        <strain evidence="11 12">CGMCC 1.12976</strain>
    </source>
</reference>
<keyword evidence="5 9" id="KW-0812">Transmembrane</keyword>
<dbReference type="PANTHER" id="PTHR42718">
    <property type="entry name" value="MAJOR FACILITATOR SUPERFAMILY MULTIDRUG TRANSPORTER MFSC"/>
    <property type="match status" value="1"/>
</dbReference>
<evidence type="ECO:0000256" key="7">
    <source>
        <dbReference type="ARBA" id="ARBA00023136"/>
    </source>
</evidence>
<comment type="similarity">
    <text evidence="2">Belongs to the major facilitator superfamily. EmrB family.</text>
</comment>
<evidence type="ECO:0000313" key="12">
    <source>
        <dbReference type="Proteomes" id="UP000598775"/>
    </source>
</evidence>
<dbReference type="FunFam" id="1.20.1720.10:FF:000021">
    <property type="entry name" value="Drug resistance transporter, EmrB/QacA subfamily"/>
    <property type="match status" value="1"/>
</dbReference>
<protein>
    <submittedName>
        <fullName evidence="11">MFS transporter</fullName>
    </submittedName>
</protein>
<dbReference type="InterPro" id="IPR011701">
    <property type="entry name" value="MFS"/>
</dbReference>
<evidence type="ECO:0000256" key="5">
    <source>
        <dbReference type="ARBA" id="ARBA00022692"/>
    </source>
</evidence>
<dbReference type="PROSITE" id="PS50850">
    <property type="entry name" value="MFS"/>
    <property type="match status" value="1"/>
</dbReference>
<evidence type="ECO:0000256" key="1">
    <source>
        <dbReference type="ARBA" id="ARBA00004651"/>
    </source>
</evidence>
<keyword evidence="12" id="KW-1185">Reference proteome</keyword>
<dbReference type="SUPFAM" id="SSF103473">
    <property type="entry name" value="MFS general substrate transporter"/>
    <property type="match status" value="1"/>
</dbReference>
<feature type="transmembrane region" description="Helical" evidence="9">
    <location>
        <begin position="458"/>
        <end position="477"/>
    </location>
</feature>
<feature type="transmembrane region" description="Helical" evidence="9">
    <location>
        <begin position="358"/>
        <end position="376"/>
    </location>
</feature>
<keyword evidence="7 9" id="KW-0472">Membrane</keyword>
<evidence type="ECO:0000256" key="9">
    <source>
        <dbReference type="SAM" id="Phobius"/>
    </source>
</evidence>
<dbReference type="Pfam" id="PF07690">
    <property type="entry name" value="MFS_1"/>
    <property type="match status" value="1"/>
</dbReference>
<dbReference type="GO" id="GO:0005886">
    <property type="term" value="C:plasma membrane"/>
    <property type="evidence" value="ECO:0007669"/>
    <property type="project" value="UniProtKB-SubCell"/>
</dbReference>
<feature type="transmembrane region" description="Helical" evidence="9">
    <location>
        <begin position="134"/>
        <end position="152"/>
    </location>
</feature>
<evidence type="ECO:0000313" key="11">
    <source>
        <dbReference type="EMBL" id="GGF29874.1"/>
    </source>
</evidence>
<dbReference type="InterPro" id="IPR020846">
    <property type="entry name" value="MFS_dom"/>
</dbReference>
<dbReference type="EMBL" id="BMGP01000004">
    <property type="protein sequence ID" value="GGF29874.1"/>
    <property type="molecule type" value="Genomic_DNA"/>
</dbReference>
<feature type="transmembrane region" description="Helical" evidence="9">
    <location>
        <begin position="75"/>
        <end position="95"/>
    </location>
</feature>
<dbReference type="Gene3D" id="1.20.1720.10">
    <property type="entry name" value="Multidrug resistance protein D"/>
    <property type="match status" value="1"/>
</dbReference>
<evidence type="ECO:0000256" key="4">
    <source>
        <dbReference type="ARBA" id="ARBA00022475"/>
    </source>
</evidence>
<dbReference type="Proteomes" id="UP000598775">
    <property type="component" value="Unassembled WGS sequence"/>
</dbReference>
<feature type="transmembrane region" description="Helical" evidence="9">
    <location>
        <begin position="303"/>
        <end position="325"/>
    </location>
</feature>
<feature type="transmembrane region" description="Helical" evidence="9">
    <location>
        <begin position="332"/>
        <end position="352"/>
    </location>
</feature>
<organism evidence="11 12">
    <name type="scientific">Subtercola lobariae</name>
    <dbReference type="NCBI Taxonomy" id="1588641"/>
    <lineage>
        <taxon>Bacteria</taxon>
        <taxon>Bacillati</taxon>
        <taxon>Actinomycetota</taxon>
        <taxon>Actinomycetes</taxon>
        <taxon>Micrococcales</taxon>
        <taxon>Microbacteriaceae</taxon>
        <taxon>Subtercola</taxon>
    </lineage>
</organism>
<dbReference type="GO" id="GO:0022857">
    <property type="term" value="F:transmembrane transporter activity"/>
    <property type="evidence" value="ECO:0007669"/>
    <property type="project" value="InterPro"/>
</dbReference>
<feature type="transmembrane region" description="Helical" evidence="9">
    <location>
        <begin position="164"/>
        <end position="184"/>
    </location>
</feature>
<feature type="transmembrane region" description="Helical" evidence="9">
    <location>
        <begin position="219"/>
        <end position="247"/>
    </location>
</feature>
<keyword evidence="6 9" id="KW-1133">Transmembrane helix</keyword>
<comment type="caution">
    <text evidence="11">The sequence shown here is derived from an EMBL/GenBank/DDBJ whole genome shotgun (WGS) entry which is preliminary data.</text>
</comment>
<feature type="transmembrane region" description="Helical" evidence="9">
    <location>
        <begin position="196"/>
        <end position="213"/>
    </location>
</feature>
<feature type="region of interest" description="Disordered" evidence="8">
    <location>
        <begin position="541"/>
        <end position="578"/>
    </location>
</feature>
<gene>
    <name evidence="11" type="ORF">GCM10011399_23780</name>
</gene>
<dbReference type="PANTHER" id="PTHR42718:SF42">
    <property type="entry name" value="EXPORT PROTEIN"/>
    <property type="match status" value="1"/>
</dbReference>
<name>A0A917EX64_9MICO</name>
<evidence type="ECO:0000256" key="6">
    <source>
        <dbReference type="ARBA" id="ARBA00022989"/>
    </source>
</evidence>
<dbReference type="InterPro" id="IPR004638">
    <property type="entry name" value="EmrB-like"/>
</dbReference>
<comment type="subcellular location">
    <subcellularLocation>
        <location evidence="1">Cell membrane</location>
        <topology evidence="1">Multi-pass membrane protein</topology>
    </subcellularLocation>
</comment>
<dbReference type="Gene3D" id="1.20.1250.20">
    <property type="entry name" value="MFS general substrate transporter like domains"/>
    <property type="match status" value="1"/>
</dbReference>
<proteinExistence type="inferred from homology"/>
<evidence type="ECO:0000256" key="8">
    <source>
        <dbReference type="SAM" id="MobiDB-lite"/>
    </source>
</evidence>
<dbReference type="AlphaFoldDB" id="A0A917EX64"/>
<feature type="transmembrane region" description="Helical" evidence="9">
    <location>
        <begin position="43"/>
        <end position="63"/>
    </location>
</feature>
<keyword evidence="4" id="KW-1003">Cell membrane</keyword>
<dbReference type="CDD" id="cd17503">
    <property type="entry name" value="MFS_LmrB_MDR_like"/>
    <property type="match status" value="1"/>
</dbReference>